<dbReference type="SUPFAM" id="SSF53098">
    <property type="entry name" value="Ribonuclease H-like"/>
    <property type="match status" value="1"/>
</dbReference>
<dbReference type="InterPro" id="IPR012337">
    <property type="entry name" value="RNaseH-like_sf"/>
</dbReference>
<dbReference type="AlphaFoldDB" id="A0A3Q7JAV0"/>
<dbReference type="EnsemblPlants" id="Solyc12g062453.1.1">
    <property type="protein sequence ID" value="Solyc12g062453.1.1"/>
    <property type="gene ID" value="Solyc12g062453.1"/>
</dbReference>
<name>A0A3Q7JAV0_SOLLC</name>
<evidence type="ECO:0000313" key="4">
    <source>
        <dbReference type="Proteomes" id="UP000004994"/>
    </source>
</evidence>
<evidence type="ECO:0000259" key="2">
    <source>
        <dbReference type="Pfam" id="PF14372"/>
    </source>
</evidence>
<dbReference type="STRING" id="4081.A0A3Q7JAV0"/>
<feature type="domain" description="HAT C-terminal dimerisation" evidence="1">
    <location>
        <begin position="174"/>
        <end position="239"/>
    </location>
</feature>
<evidence type="ECO:0000259" key="1">
    <source>
        <dbReference type="Pfam" id="PF05699"/>
    </source>
</evidence>
<keyword evidence="4" id="KW-1185">Reference proteome</keyword>
<dbReference type="Proteomes" id="UP000004994">
    <property type="component" value="Chromosome 12"/>
</dbReference>
<reference evidence="3" key="1">
    <citation type="journal article" date="2012" name="Nature">
        <title>The tomato genome sequence provides insights into fleshy fruit evolution.</title>
        <authorList>
            <consortium name="Tomato Genome Consortium"/>
        </authorList>
    </citation>
    <scope>NUCLEOTIDE SEQUENCE [LARGE SCALE GENOMIC DNA]</scope>
    <source>
        <strain evidence="3">cv. Heinz 1706</strain>
    </source>
</reference>
<proteinExistence type="predicted"/>
<dbReference type="OMA" id="ASECRIF"/>
<reference evidence="3" key="2">
    <citation type="submission" date="2019-01" db="UniProtKB">
        <authorList>
            <consortium name="EnsemblPlants"/>
        </authorList>
    </citation>
    <scope>IDENTIFICATION</scope>
    <source>
        <strain evidence="3">cv. Heinz 1706</strain>
    </source>
</reference>
<evidence type="ECO:0008006" key="5">
    <source>
        <dbReference type="Google" id="ProtNLM"/>
    </source>
</evidence>
<evidence type="ECO:0000313" key="3">
    <source>
        <dbReference type="EnsemblPlants" id="Solyc12g062453.1.1"/>
    </source>
</evidence>
<sequence length="268" mass="31137">MDGSHLHIRCMTHIINLIFQDGTKKSGKKFQECCEDENLSKKSVCLEVSTRWNSTYMILSKEGAIVEYAYRDIGLALHLMFVDIRLRGIKRITKFVEIFFILLWRYQDHYIWYLLNQLISSEDQVLAKIAENMKEKFDKYWGDTEKMNKMIFIPCKHKSKKGGQSSKSKLVKCLDEETEIEKLDFDVLLWWKVNSPIFPFLSEMARDVLAIPVSSVASMCAFSNGGIILDSFWSSLTPKLCVFKIGFGVSHNTQVLRKIYIFLSNLKK</sequence>
<dbReference type="GO" id="GO:0003677">
    <property type="term" value="F:DNA binding"/>
    <property type="evidence" value="ECO:0007669"/>
    <property type="project" value="InterPro"/>
</dbReference>
<dbReference type="GO" id="GO:0046983">
    <property type="term" value="F:protein dimerization activity"/>
    <property type="evidence" value="ECO:0007669"/>
    <property type="project" value="InterPro"/>
</dbReference>
<dbReference type="InParanoid" id="A0A3Q7JAV0"/>
<accession>A0A3Q7JAV0</accession>
<dbReference type="PANTHER" id="PTHR23272">
    <property type="entry name" value="BED FINGER-RELATED"/>
    <property type="match status" value="1"/>
</dbReference>
<protein>
    <recommendedName>
        <fullName evidence="5">HAT C-terminal dimerisation domain-containing protein</fullName>
    </recommendedName>
</protein>
<dbReference type="Pfam" id="PF14372">
    <property type="entry name" value="hAT-like_RNase-H"/>
    <property type="match status" value="1"/>
</dbReference>
<dbReference type="Pfam" id="PF05699">
    <property type="entry name" value="Dimer_Tnp_hAT"/>
    <property type="match status" value="1"/>
</dbReference>
<organism evidence="3">
    <name type="scientific">Solanum lycopersicum</name>
    <name type="common">Tomato</name>
    <name type="synonym">Lycopersicon esculentum</name>
    <dbReference type="NCBI Taxonomy" id="4081"/>
    <lineage>
        <taxon>Eukaryota</taxon>
        <taxon>Viridiplantae</taxon>
        <taxon>Streptophyta</taxon>
        <taxon>Embryophyta</taxon>
        <taxon>Tracheophyta</taxon>
        <taxon>Spermatophyta</taxon>
        <taxon>Magnoliopsida</taxon>
        <taxon>eudicotyledons</taxon>
        <taxon>Gunneridae</taxon>
        <taxon>Pentapetalae</taxon>
        <taxon>asterids</taxon>
        <taxon>lamiids</taxon>
        <taxon>Solanales</taxon>
        <taxon>Solanaceae</taxon>
        <taxon>Solanoideae</taxon>
        <taxon>Solaneae</taxon>
        <taxon>Solanum</taxon>
        <taxon>Solanum subgen. Lycopersicon</taxon>
    </lineage>
</organism>
<dbReference type="PANTHER" id="PTHR23272:SF180">
    <property type="entry name" value="TF-B3 DOMAIN-CONTAINING PROTEIN"/>
    <property type="match status" value="1"/>
</dbReference>
<dbReference type="Gramene" id="Solyc12g062453.1.1">
    <property type="protein sequence ID" value="Solyc12g062453.1.1"/>
    <property type="gene ID" value="Solyc12g062453.1"/>
</dbReference>
<dbReference type="InterPro" id="IPR025525">
    <property type="entry name" value="hAT-like_transposase_RNase-H"/>
</dbReference>
<feature type="domain" description="hAT-like transposase RNase-H fold" evidence="2">
    <location>
        <begin position="111"/>
        <end position="155"/>
    </location>
</feature>
<dbReference type="InterPro" id="IPR008906">
    <property type="entry name" value="HATC_C_dom"/>
</dbReference>